<dbReference type="AlphaFoldDB" id="A0A8J3C0R8"/>
<evidence type="ECO:0000256" key="5">
    <source>
        <dbReference type="ARBA" id="ARBA00012143"/>
    </source>
</evidence>
<evidence type="ECO:0000256" key="4">
    <source>
        <dbReference type="ARBA" id="ARBA00008981"/>
    </source>
</evidence>
<evidence type="ECO:0000256" key="1">
    <source>
        <dbReference type="ARBA" id="ARBA00001579"/>
    </source>
</evidence>
<dbReference type="PANTHER" id="PTHR43713">
    <property type="entry name" value="GLUTAMATE-1-SEMIALDEHYDE 2,1-AMINOMUTASE"/>
    <property type="match status" value="1"/>
</dbReference>
<comment type="pathway">
    <text evidence="3">Porphyrin-containing compound metabolism; protoporphyrin-IX biosynthesis; 5-aminolevulinate from L-glutamyl-tRNA(Glu): step 2/2.</text>
</comment>
<comment type="cofactor">
    <cofactor evidence="2">
        <name>pyridoxal 5'-phosphate</name>
        <dbReference type="ChEBI" id="CHEBI:597326"/>
    </cofactor>
</comment>
<keyword evidence="6 9" id="KW-0663">Pyridoxal phosphate</keyword>
<keyword evidence="8" id="KW-0627">Porphyrin biosynthesis</keyword>
<gene>
    <name evidence="10" type="ORF">GCM10012284_25860</name>
</gene>
<evidence type="ECO:0000256" key="9">
    <source>
        <dbReference type="RuleBase" id="RU003560"/>
    </source>
</evidence>
<dbReference type="InterPro" id="IPR049704">
    <property type="entry name" value="Aminotrans_3_PPA_site"/>
</dbReference>
<reference evidence="10" key="2">
    <citation type="submission" date="2020-09" db="EMBL/GenBank/DDBJ databases">
        <authorList>
            <person name="Sun Q."/>
            <person name="Zhou Y."/>
        </authorList>
    </citation>
    <scope>NUCLEOTIDE SEQUENCE</scope>
    <source>
        <strain evidence="10">CGMCC 4.7299</strain>
    </source>
</reference>
<comment type="catalytic activity">
    <reaction evidence="1">
        <text>(S)-4-amino-5-oxopentanoate = 5-aminolevulinate</text>
        <dbReference type="Rhea" id="RHEA:14265"/>
        <dbReference type="ChEBI" id="CHEBI:57501"/>
        <dbReference type="ChEBI" id="CHEBI:356416"/>
        <dbReference type="EC" id="5.4.3.8"/>
    </reaction>
</comment>
<accession>A0A8J3C0R8</accession>
<proteinExistence type="inferred from homology"/>
<comment type="caution">
    <text evidence="10">The sequence shown here is derived from an EMBL/GenBank/DDBJ whole genome shotgun (WGS) entry which is preliminary data.</text>
</comment>
<dbReference type="GO" id="GO:0008483">
    <property type="term" value="F:transaminase activity"/>
    <property type="evidence" value="ECO:0007669"/>
    <property type="project" value="InterPro"/>
</dbReference>
<dbReference type="Proteomes" id="UP000656042">
    <property type="component" value="Unassembled WGS sequence"/>
</dbReference>
<dbReference type="Pfam" id="PF00202">
    <property type="entry name" value="Aminotran_3"/>
    <property type="match status" value="1"/>
</dbReference>
<dbReference type="Gene3D" id="3.90.1150.10">
    <property type="entry name" value="Aspartate Aminotransferase, domain 1"/>
    <property type="match status" value="1"/>
</dbReference>
<comment type="similarity">
    <text evidence="4">Belongs to the class-III pyridoxal-phosphate-dependent aminotransferase family. HemL subfamily.</text>
</comment>
<reference evidence="10" key="1">
    <citation type="journal article" date="2014" name="Int. J. Syst. Evol. Microbiol.">
        <title>Complete genome sequence of Corynebacterium casei LMG S-19264T (=DSM 44701T), isolated from a smear-ripened cheese.</title>
        <authorList>
            <consortium name="US DOE Joint Genome Institute (JGI-PGF)"/>
            <person name="Walter F."/>
            <person name="Albersmeier A."/>
            <person name="Kalinowski J."/>
            <person name="Ruckert C."/>
        </authorList>
    </citation>
    <scope>NUCLEOTIDE SEQUENCE</scope>
    <source>
        <strain evidence="10">CGMCC 4.7299</strain>
    </source>
</reference>
<dbReference type="CDD" id="cd00610">
    <property type="entry name" value="OAT_like"/>
    <property type="match status" value="1"/>
</dbReference>
<keyword evidence="7" id="KW-0413">Isomerase</keyword>
<dbReference type="PANTHER" id="PTHR43713:SF3">
    <property type="entry name" value="GLUTAMATE-1-SEMIALDEHYDE 2,1-AMINOMUTASE 1, CHLOROPLASTIC-RELATED"/>
    <property type="match status" value="1"/>
</dbReference>
<evidence type="ECO:0000256" key="2">
    <source>
        <dbReference type="ARBA" id="ARBA00001933"/>
    </source>
</evidence>
<sequence length="448" mass="47220">MPSPRPMAYPDEVRRRAEACLVSGVSRGFNFLPEFGPLYFSSGTGSRLRDVGGHDYLDLVMGWGSLLLGHNPPVIADALRQAVETGSLFQHETVAHIELAEFVARHVPCAEKVRFTGSGLEATLYATRVARAHTGRRKILKFEGHFHGMHDATTLGLSSSPLGERRLDGTVEPTAGSAGVPDVVADLTLVVPYNDLSALESAFRAHRGDIAAVIMEPIAMNMGCIAPAPGYLAGVRQICAQDGAVLIFDEVLTGFRVGLGGAQAKYGVTPDLACFSKAFGCGLPIAALAGRADLMALLGPPGPVPMSGTNSARLLVVAGALAAMRELAQPGFYDGLEKRGQQMAQGLATVAADAGIAASAVSFGGRTSIFFGCPEPPANLRDVASGWDADFHTRVYRELMTSQHVYGFIPLPNAPDPINVTAAHSEADIEEALDKFATAVSSARRNPT</sequence>
<dbReference type="GO" id="GO:0006779">
    <property type="term" value="P:porphyrin-containing compound biosynthetic process"/>
    <property type="evidence" value="ECO:0007669"/>
    <property type="project" value="UniProtKB-KW"/>
</dbReference>
<dbReference type="PROSITE" id="PS00600">
    <property type="entry name" value="AA_TRANSFER_CLASS_3"/>
    <property type="match status" value="1"/>
</dbReference>
<evidence type="ECO:0000313" key="11">
    <source>
        <dbReference type="Proteomes" id="UP000656042"/>
    </source>
</evidence>
<dbReference type="InterPro" id="IPR015421">
    <property type="entry name" value="PyrdxlP-dep_Trfase_major"/>
</dbReference>
<dbReference type="Gene3D" id="3.40.640.10">
    <property type="entry name" value="Type I PLP-dependent aspartate aminotransferase-like (Major domain)"/>
    <property type="match status" value="1"/>
</dbReference>
<evidence type="ECO:0000256" key="6">
    <source>
        <dbReference type="ARBA" id="ARBA00022898"/>
    </source>
</evidence>
<keyword evidence="11" id="KW-1185">Reference proteome</keyword>
<dbReference type="InterPro" id="IPR005814">
    <property type="entry name" value="Aminotrans_3"/>
</dbReference>
<evidence type="ECO:0000313" key="10">
    <source>
        <dbReference type="EMBL" id="GGK90846.1"/>
    </source>
</evidence>
<evidence type="ECO:0000256" key="3">
    <source>
        <dbReference type="ARBA" id="ARBA00004819"/>
    </source>
</evidence>
<dbReference type="EMBL" id="BMMX01000009">
    <property type="protein sequence ID" value="GGK90846.1"/>
    <property type="molecule type" value="Genomic_DNA"/>
</dbReference>
<dbReference type="GO" id="GO:0030170">
    <property type="term" value="F:pyridoxal phosphate binding"/>
    <property type="evidence" value="ECO:0007669"/>
    <property type="project" value="InterPro"/>
</dbReference>
<dbReference type="FunFam" id="3.40.640.10:FF:000021">
    <property type="entry name" value="Glutamate-1-semialdehyde 2,1-aminomutase"/>
    <property type="match status" value="1"/>
</dbReference>
<name>A0A8J3C0R8_9ACTN</name>
<dbReference type="InterPro" id="IPR015424">
    <property type="entry name" value="PyrdxlP-dep_Trfase"/>
</dbReference>
<dbReference type="GO" id="GO:0042286">
    <property type="term" value="F:glutamate-1-semialdehyde 2,1-aminomutase activity"/>
    <property type="evidence" value="ECO:0007669"/>
    <property type="project" value="UniProtKB-EC"/>
</dbReference>
<organism evidence="10 11">
    <name type="scientific">Mangrovihabitans endophyticus</name>
    <dbReference type="NCBI Taxonomy" id="1751298"/>
    <lineage>
        <taxon>Bacteria</taxon>
        <taxon>Bacillati</taxon>
        <taxon>Actinomycetota</taxon>
        <taxon>Actinomycetes</taxon>
        <taxon>Micromonosporales</taxon>
        <taxon>Micromonosporaceae</taxon>
        <taxon>Mangrovihabitans</taxon>
    </lineage>
</organism>
<evidence type="ECO:0000256" key="7">
    <source>
        <dbReference type="ARBA" id="ARBA00023235"/>
    </source>
</evidence>
<dbReference type="InterPro" id="IPR015422">
    <property type="entry name" value="PyrdxlP-dep_Trfase_small"/>
</dbReference>
<dbReference type="SUPFAM" id="SSF53383">
    <property type="entry name" value="PLP-dependent transferases"/>
    <property type="match status" value="1"/>
</dbReference>
<dbReference type="EC" id="5.4.3.8" evidence="5"/>
<protein>
    <recommendedName>
        <fullName evidence="5">glutamate-1-semialdehyde 2,1-aminomutase</fullName>
        <ecNumber evidence="5">5.4.3.8</ecNumber>
    </recommendedName>
</protein>
<evidence type="ECO:0000256" key="8">
    <source>
        <dbReference type="ARBA" id="ARBA00023244"/>
    </source>
</evidence>
<dbReference type="RefSeq" id="WP_189079426.1">
    <property type="nucleotide sequence ID" value="NZ_BMMX01000009.1"/>
</dbReference>